<gene>
    <name evidence="1" type="ORF">GRF29_1g3609565</name>
</gene>
<organism evidence="1 2">
    <name type="scientific">Pseudopithomyces chartarum</name>
    <dbReference type="NCBI Taxonomy" id="1892770"/>
    <lineage>
        <taxon>Eukaryota</taxon>
        <taxon>Fungi</taxon>
        <taxon>Dikarya</taxon>
        <taxon>Ascomycota</taxon>
        <taxon>Pezizomycotina</taxon>
        <taxon>Dothideomycetes</taxon>
        <taxon>Pleosporomycetidae</taxon>
        <taxon>Pleosporales</taxon>
        <taxon>Massarineae</taxon>
        <taxon>Didymosphaeriaceae</taxon>
        <taxon>Pseudopithomyces</taxon>
    </lineage>
</organism>
<name>A0AAN6M9Z6_9PLEO</name>
<keyword evidence="2" id="KW-1185">Reference proteome</keyword>
<evidence type="ECO:0000313" key="2">
    <source>
        <dbReference type="Proteomes" id="UP001280581"/>
    </source>
</evidence>
<dbReference type="Proteomes" id="UP001280581">
    <property type="component" value="Unassembled WGS sequence"/>
</dbReference>
<accession>A0AAN6M9Z6</accession>
<dbReference type="EMBL" id="WVTA01000001">
    <property type="protein sequence ID" value="KAK3217622.1"/>
    <property type="molecule type" value="Genomic_DNA"/>
</dbReference>
<sequence>MDLSGIQKTPAEIFNHIIELWISKDPLMRAHILTMVNKQFRNQWGPALCRAVGPLRVDKHIDTQVLRFLGHETNKNATTSLSIYYDSGIHRTPKATMELHQNLIELTHVYNRAKNLRTLVVHPELRADFYFQLNYHYLSMSLSNLRTLVVPSLKVDPGASPGPKVQSPLGAIVRTRHGSEEHLNTVFLRLLGCINTARQFITRPNHNLDQVSLFGYDDLPTEWSQAYEPLGLGSSISAREINLHRFTGSELGELQLSENVVSLSICNPLNHDGNLGADVDQFIEDFVTQKQQGGNLELQQLHLVSTVGFMKGENSWISPWALRTMMQNMQGLSVLSLHHHGLMSFGSWNWASGQWPKLKYFSVRESTPLIYTDIKDIANALTNLEGFGLDIPRFKLLHGGYNYDDRKMFMERGAEFWDALDGIHLKTLLVFVPRQKKVWDDEANEQRAHLFEFALLDFLSYLEDESLKTVHFVLRDLGYSWHEEELWTRDEIVWSFRVHFESTTESNGFVNPSEVSVQRFSQAEMTEEELYAFKALTGHQEMTMEQIEQNELGHLYYSSEKRNAIRKADAARAKAELAKQATGEN</sequence>
<comment type="caution">
    <text evidence="1">The sequence shown here is derived from an EMBL/GenBank/DDBJ whole genome shotgun (WGS) entry which is preliminary data.</text>
</comment>
<protein>
    <submittedName>
        <fullName evidence="1">Uncharacterized protein</fullName>
    </submittedName>
</protein>
<evidence type="ECO:0000313" key="1">
    <source>
        <dbReference type="EMBL" id="KAK3217622.1"/>
    </source>
</evidence>
<dbReference type="AlphaFoldDB" id="A0AAN6M9Z6"/>
<reference evidence="1 2" key="1">
    <citation type="submission" date="2021-02" db="EMBL/GenBank/DDBJ databases">
        <title>Genome assembly of Pseudopithomyces chartarum.</title>
        <authorList>
            <person name="Jauregui R."/>
            <person name="Singh J."/>
            <person name="Voisey C."/>
        </authorList>
    </citation>
    <scope>NUCLEOTIDE SEQUENCE [LARGE SCALE GENOMIC DNA]</scope>
    <source>
        <strain evidence="1 2">AGR01</strain>
    </source>
</reference>
<proteinExistence type="predicted"/>